<accession>A0A3E1Y7X6</accession>
<name>A0A3E1Y7X6_9BACT</name>
<dbReference type="Proteomes" id="UP000260644">
    <property type="component" value="Unassembled WGS sequence"/>
</dbReference>
<dbReference type="InterPro" id="IPR037883">
    <property type="entry name" value="Knr4/Smi1-like_sf"/>
</dbReference>
<dbReference type="SUPFAM" id="SSF160631">
    <property type="entry name" value="SMI1/KNR4-like"/>
    <property type="match status" value="1"/>
</dbReference>
<organism evidence="1 2">
    <name type="scientific">Chitinophaga silvatica</name>
    <dbReference type="NCBI Taxonomy" id="2282649"/>
    <lineage>
        <taxon>Bacteria</taxon>
        <taxon>Pseudomonadati</taxon>
        <taxon>Bacteroidota</taxon>
        <taxon>Chitinophagia</taxon>
        <taxon>Chitinophagales</taxon>
        <taxon>Chitinophagaceae</taxon>
        <taxon>Chitinophaga</taxon>
    </lineage>
</organism>
<dbReference type="EMBL" id="QPMM01000009">
    <property type="protein sequence ID" value="RFS21169.1"/>
    <property type="molecule type" value="Genomic_DNA"/>
</dbReference>
<dbReference type="AlphaFoldDB" id="A0A3E1Y7X6"/>
<reference evidence="1 2" key="1">
    <citation type="submission" date="2018-07" db="EMBL/GenBank/DDBJ databases">
        <title>Chitinophaga K2CV101002-2 sp. nov., isolated from a monsoon evergreen broad-leaved forest soil.</title>
        <authorList>
            <person name="Lv Y."/>
        </authorList>
    </citation>
    <scope>NUCLEOTIDE SEQUENCE [LARGE SCALE GENOMIC DNA]</scope>
    <source>
        <strain evidence="1 2">GDMCC 1.1288</strain>
    </source>
</reference>
<dbReference type="RefSeq" id="WP_116977117.1">
    <property type="nucleotide sequence ID" value="NZ_QPMM01000009.1"/>
</dbReference>
<dbReference type="Pfam" id="PF14568">
    <property type="entry name" value="SUKH_6"/>
    <property type="match status" value="1"/>
</dbReference>
<comment type="caution">
    <text evidence="1">The sequence shown here is derived from an EMBL/GenBank/DDBJ whole genome shotgun (WGS) entry which is preliminary data.</text>
</comment>
<dbReference type="Gene3D" id="3.40.1580.10">
    <property type="entry name" value="SMI1/KNR4-like"/>
    <property type="match status" value="1"/>
</dbReference>
<gene>
    <name evidence="1" type="ORF">DVR12_17705</name>
</gene>
<dbReference type="OrthoDB" id="1189226at2"/>
<proteinExistence type="predicted"/>
<evidence type="ECO:0000313" key="2">
    <source>
        <dbReference type="Proteomes" id="UP000260644"/>
    </source>
</evidence>
<protein>
    <submittedName>
        <fullName evidence="1">SMI1/KNR4 family protein</fullName>
    </submittedName>
</protein>
<evidence type="ECO:0000313" key="1">
    <source>
        <dbReference type="EMBL" id="RFS21169.1"/>
    </source>
</evidence>
<sequence>MDIHSITQYLLRQKMKLKGCSISEVKRLECNFDLKFPPAYKEFLYSMGKGAGKYMQGSSVFLNELYIIKPDFVDLLSDHGLSLPDNAFVFWAHQGYQFAFFCIDEGYNPPVYFYYEGDISIEKKEDSLTDFFTNQLLMSGFDLER</sequence>
<keyword evidence="2" id="KW-1185">Reference proteome</keyword>